<dbReference type="GO" id="GO:0043103">
    <property type="term" value="P:hypoxanthine salvage"/>
    <property type="evidence" value="ECO:0007669"/>
    <property type="project" value="TreeGrafter"/>
</dbReference>
<dbReference type="GO" id="GO:0005829">
    <property type="term" value="C:cytosol"/>
    <property type="evidence" value="ECO:0007669"/>
    <property type="project" value="TreeGrafter"/>
</dbReference>
<gene>
    <name evidence="5" type="ORF">LCER1_G003949</name>
</gene>
<accession>A0A7D8Z6Q2</accession>
<dbReference type="SUPFAM" id="SSF51556">
    <property type="entry name" value="Metallo-dependent hydrolases"/>
    <property type="match status" value="1"/>
</dbReference>
<keyword evidence="3" id="KW-0378">Hydrolase</keyword>
<protein>
    <submittedName>
        <fullName evidence="5">Putative deaminase</fullName>
    </submittedName>
</protein>
<dbReference type="PANTHER" id="PTHR43114">
    <property type="entry name" value="ADENINE DEAMINASE"/>
    <property type="match status" value="1"/>
</dbReference>
<comment type="caution">
    <text evidence="5">The sequence shown here is derived from an EMBL/GenBank/DDBJ whole genome shotgun (WGS) entry which is preliminary data.</text>
</comment>
<dbReference type="Proteomes" id="UP000481288">
    <property type="component" value="Unassembled WGS sequence"/>
</dbReference>
<dbReference type="GO" id="GO:0006146">
    <property type="term" value="P:adenine catabolic process"/>
    <property type="evidence" value="ECO:0007669"/>
    <property type="project" value="TreeGrafter"/>
</dbReference>
<organism evidence="5 6">
    <name type="scientific">Lachnellula cervina</name>
    <dbReference type="NCBI Taxonomy" id="1316786"/>
    <lineage>
        <taxon>Eukaryota</taxon>
        <taxon>Fungi</taxon>
        <taxon>Dikarya</taxon>
        <taxon>Ascomycota</taxon>
        <taxon>Pezizomycotina</taxon>
        <taxon>Leotiomycetes</taxon>
        <taxon>Helotiales</taxon>
        <taxon>Lachnaceae</taxon>
        <taxon>Lachnellula</taxon>
    </lineage>
</organism>
<sequence>MSAEAVSSREQRQEWKERHLRSNDKLVTDIPKIELHVHIEGTMTPELRWKLAQRNKIPLTAGSEKVPLSTLAETREAYQQIRGRIGASSANGKRNMTFFESYYGGFDLLQTEEDYFDLAMGYFERAGEMNVRYCEPFFDPQGHTRRGIPIDMILKGFERAQIAAEQRLNVRSQWIMCILRDMSPESAMDQYEAALPYKDMIVGLGLDSDECDRPPSLFSDLFKRAREDGFRLTSHCDFNQKDTHDHIHQVAERLGGTGAERIDHGINAADQADLMGIIKSKDIGMTICPCAYIRHASEEAVFPRIRKLFDAGIKVTIASDDPAYMEDNWVTHNLHMVREKCSFNNKDMVQLERNAVSICWASDELKKELLDELNEFEESFSSQ</sequence>
<dbReference type="InterPro" id="IPR032466">
    <property type="entry name" value="Metal_Hydrolase"/>
</dbReference>
<evidence type="ECO:0000313" key="6">
    <source>
        <dbReference type="Proteomes" id="UP000481288"/>
    </source>
</evidence>
<evidence type="ECO:0000313" key="5">
    <source>
        <dbReference type="EMBL" id="TVY54419.1"/>
    </source>
</evidence>
<name>A0A7D8Z6Q2_9HELO</name>
<dbReference type="Gene3D" id="3.20.20.140">
    <property type="entry name" value="Metal-dependent hydrolases"/>
    <property type="match status" value="1"/>
</dbReference>
<dbReference type="Pfam" id="PF00962">
    <property type="entry name" value="A_deaminase"/>
    <property type="match status" value="1"/>
</dbReference>
<evidence type="ECO:0000256" key="3">
    <source>
        <dbReference type="ARBA" id="ARBA00022801"/>
    </source>
</evidence>
<keyword evidence="2" id="KW-0479">Metal-binding</keyword>
<evidence type="ECO:0000259" key="4">
    <source>
        <dbReference type="Pfam" id="PF00962"/>
    </source>
</evidence>
<dbReference type="InterPro" id="IPR006330">
    <property type="entry name" value="Ado/ade_deaminase"/>
</dbReference>
<dbReference type="InterPro" id="IPR001365">
    <property type="entry name" value="A_deaminase_dom"/>
</dbReference>
<evidence type="ECO:0000256" key="1">
    <source>
        <dbReference type="ARBA" id="ARBA00001947"/>
    </source>
</evidence>
<reference evidence="5 6" key="1">
    <citation type="submission" date="2018-05" db="EMBL/GenBank/DDBJ databases">
        <title>Whole genome sequencing for identification of molecular markers to develop diagnostic detection tools for the regulated plant pathogen Lachnellula willkommii.</title>
        <authorList>
            <person name="Giroux E."/>
            <person name="Bilodeau G."/>
        </authorList>
    </citation>
    <scope>NUCLEOTIDE SEQUENCE [LARGE SCALE GENOMIC DNA]</scope>
    <source>
        <strain evidence="5 6">CBS 625.97</strain>
    </source>
</reference>
<dbReference type="PANTHER" id="PTHR43114:SF7">
    <property type="entry name" value="ADENOSINE DEAMINASE DOMAIN-CONTAINING PROTEIN"/>
    <property type="match status" value="1"/>
</dbReference>
<dbReference type="GO" id="GO:0046872">
    <property type="term" value="F:metal ion binding"/>
    <property type="evidence" value="ECO:0007669"/>
    <property type="project" value="UniProtKB-KW"/>
</dbReference>
<keyword evidence="6" id="KW-1185">Reference proteome</keyword>
<dbReference type="AlphaFoldDB" id="A0A7D8Z6Q2"/>
<proteinExistence type="predicted"/>
<evidence type="ECO:0000256" key="2">
    <source>
        <dbReference type="ARBA" id="ARBA00022723"/>
    </source>
</evidence>
<dbReference type="GO" id="GO:0000034">
    <property type="term" value="F:adenine deaminase activity"/>
    <property type="evidence" value="ECO:0007669"/>
    <property type="project" value="TreeGrafter"/>
</dbReference>
<dbReference type="EMBL" id="QGMG01000343">
    <property type="protein sequence ID" value="TVY54419.1"/>
    <property type="molecule type" value="Genomic_DNA"/>
</dbReference>
<feature type="domain" description="Adenosine deaminase" evidence="4">
    <location>
        <begin position="31"/>
        <end position="375"/>
    </location>
</feature>
<comment type="cofactor">
    <cofactor evidence="1">
        <name>Zn(2+)</name>
        <dbReference type="ChEBI" id="CHEBI:29105"/>
    </cofactor>
</comment>
<dbReference type="NCBIfam" id="TIGR01430">
    <property type="entry name" value="aden_deam"/>
    <property type="match status" value="1"/>
</dbReference>
<dbReference type="OrthoDB" id="272271at2759"/>